<evidence type="ECO:0000256" key="3">
    <source>
        <dbReference type="ARBA" id="ARBA00022946"/>
    </source>
</evidence>
<dbReference type="CTD" id="28977"/>
<dbReference type="PANTHER" id="PTHR13450:SF4">
    <property type="entry name" value="LARGE RIBOSOMAL SUBUNIT PROTEIN ML42"/>
    <property type="match status" value="1"/>
</dbReference>
<dbReference type="RefSeq" id="XP_006007467.1">
    <property type="nucleotide sequence ID" value="XM_006007405.3"/>
</dbReference>
<proteinExistence type="inferred from homology"/>
<evidence type="ECO:0000256" key="4">
    <source>
        <dbReference type="ARBA" id="ARBA00022980"/>
    </source>
</evidence>
<comment type="similarity">
    <text evidence="2">Belongs to the mitochondrion-specific ribosomal protein mL42 family.</text>
</comment>
<reference evidence="9" key="2">
    <citation type="submission" date="2025-08" db="UniProtKB">
        <authorList>
            <consortium name="Ensembl"/>
        </authorList>
    </citation>
    <scope>IDENTIFICATION</scope>
</reference>
<evidence type="ECO:0000313" key="9">
    <source>
        <dbReference type="Ensembl" id="ENSLACP00000007812.2"/>
    </source>
</evidence>
<dbReference type="Pfam" id="PF10210">
    <property type="entry name" value="MRP-S32"/>
    <property type="match status" value="1"/>
</dbReference>
<evidence type="ECO:0000313" key="10">
    <source>
        <dbReference type="Proteomes" id="UP000008672"/>
    </source>
</evidence>
<dbReference type="Bgee" id="ENSLACG00000006919">
    <property type="expression patterns" value="Expressed in mesonephros and 6 other cell types or tissues"/>
</dbReference>
<dbReference type="EMBL" id="AFYH01182648">
    <property type="status" value="NOT_ANNOTATED_CDS"/>
    <property type="molecule type" value="Genomic_DNA"/>
</dbReference>
<evidence type="ECO:0000256" key="6">
    <source>
        <dbReference type="ARBA" id="ARBA00023274"/>
    </source>
</evidence>
<name>H3ADU1_LATCH</name>
<comment type="subcellular location">
    <subcellularLocation>
        <location evidence="1">Mitochondrion</location>
    </subcellularLocation>
</comment>
<organism evidence="9 10">
    <name type="scientific">Latimeria chalumnae</name>
    <name type="common">Coelacanth</name>
    <dbReference type="NCBI Taxonomy" id="7897"/>
    <lineage>
        <taxon>Eukaryota</taxon>
        <taxon>Metazoa</taxon>
        <taxon>Chordata</taxon>
        <taxon>Craniata</taxon>
        <taxon>Vertebrata</taxon>
        <taxon>Euteleostomi</taxon>
        <taxon>Coelacanthiformes</taxon>
        <taxon>Coelacanthidae</taxon>
        <taxon>Latimeria</taxon>
    </lineage>
</organism>
<dbReference type="AlphaFoldDB" id="H3ADU1"/>
<dbReference type="HOGENOM" id="CLU_142926_0_0_1"/>
<dbReference type="KEGG" id="lcm:102356876"/>
<dbReference type="EMBL" id="AFYH01182647">
    <property type="status" value="NOT_ANNOTATED_CDS"/>
    <property type="molecule type" value="Genomic_DNA"/>
</dbReference>
<dbReference type="GeneTree" id="ENSGT00390000010491"/>
<dbReference type="OrthoDB" id="1107506at2759"/>
<feature type="region of interest" description="Disordered" evidence="8">
    <location>
        <begin position="68"/>
        <end position="87"/>
    </location>
</feature>
<dbReference type="eggNOG" id="KOG4106">
    <property type="taxonomic scope" value="Eukaryota"/>
</dbReference>
<evidence type="ECO:0000256" key="1">
    <source>
        <dbReference type="ARBA" id="ARBA00004173"/>
    </source>
</evidence>
<evidence type="ECO:0000256" key="5">
    <source>
        <dbReference type="ARBA" id="ARBA00023128"/>
    </source>
</evidence>
<dbReference type="PANTHER" id="PTHR13450">
    <property type="entry name" value="MITOCHONDRIAL 39S RIBOSOMAL PROTEIN L42"/>
    <property type="match status" value="1"/>
</dbReference>
<reference evidence="9" key="3">
    <citation type="submission" date="2025-09" db="UniProtKB">
        <authorList>
            <consortium name="Ensembl"/>
        </authorList>
    </citation>
    <scope>IDENTIFICATION</scope>
</reference>
<accession>H3ADU1</accession>
<dbReference type="InParanoid" id="H3ADU1"/>
<dbReference type="InterPro" id="IPR019346">
    <property type="entry name" value="Ribosomal_mL42"/>
</dbReference>
<evidence type="ECO:0000256" key="8">
    <source>
        <dbReference type="SAM" id="MobiDB-lite"/>
    </source>
</evidence>
<protein>
    <recommendedName>
        <fullName evidence="7">Large ribosomal subunit protein mL42</fullName>
    </recommendedName>
</protein>
<dbReference type="Ensembl" id="ENSLACT00000007878.2">
    <property type="protein sequence ID" value="ENSLACP00000007812.2"/>
    <property type="gene ID" value="ENSLACG00000006919.2"/>
</dbReference>
<gene>
    <name evidence="9" type="primary">MRPL42</name>
</gene>
<dbReference type="Proteomes" id="UP000008672">
    <property type="component" value="Unassembled WGS sequence"/>
</dbReference>
<reference evidence="10" key="1">
    <citation type="submission" date="2011-08" db="EMBL/GenBank/DDBJ databases">
        <title>The draft genome of Latimeria chalumnae.</title>
        <authorList>
            <person name="Di Palma F."/>
            <person name="Alfoldi J."/>
            <person name="Johnson J."/>
            <person name="Berlin A."/>
            <person name="Gnerre S."/>
            <person name="Jaffe D."/>
            <person name="MacCallum I."/>
            <person name="Young S."/>
            <person name="Walker B.J."/>
            <person name="Lander E."/>
            <person name="Lindblad-Toh K."/>
        </authorList>
    </citation>
    <scope>NUCLEOTIDE SEQUENCE [LARGE SCALE GENOMIC DNA]</scope>
    <source>
        <strain evidence="10">Wild caught</strain>
    </source>
</reference>
<sequence>MAARSVLKLSLTLKGAARINAHFTIQGGGCQKSTYSALPDYNCKVQLALTSDDRTIVCYHPSIEIPYEHTKPIPRPDPTENKEETHEQILKARLSKEVLHNKQAARIEELRKMFYTTKHRWYPVGQYHRRRRNTSPPKDR</sequence>
<keyword evidence="5" id="KW-0496">Mitochondrion</keyword>
<evidence type="ECO:0000256" key="7">
    <source>
        <dbReference type="ARBA" id="ARBA00035189"/>
    </source>
</evidence>
<feature type="compositionally biased region" description="Basic and acidic residues" evidence="8">
    <location>
        <begin position="77"/>
        <end position="87"/>
    </location>
</feature>
<evidence type="ECO:0000256" key="2">
    <source>
        <dbReference type="ARBA" id="ARBA00005556"/>
    </source>
</evidence>
<keyword evidence="3" id="KW-0809">Transit peptide</keyword>
<dbReference type="FunCoup" id="H3ADU1">
    <property type="interactions" value="809"/>
</dbReference>
<dbReference type="OMA" id="MASGHLC"/>
<keyword evidence="4" id="KW-0689">Ribosomal protein</keyword>
<dbReference type="STRING" id="7897.ENSLACP00000007812"/>
<dbReference type="GeneID" id="102356876"/>
<keyword evidence="6" id="KW-0687">Ribonucleoprotein</keyword>
<dbReference type="GO" id="GO:0005762">
    <property type="term" value="C:mitochondrial large ribosomal subunit"/>
    <property type="evidence" value="ECO:0007669"/>
    <property type="project" value="TreeGrafter"/>
</dbReference>
<keyword evidence="10" id="KW-1185">Reference proteome</keyword>